<dbReference type="Proteomes" id="UP000032066">
    <property type="component" value="Unassembled WGS sequence"/>
</dbReference>
<protein>
    <submittedName>
        <fullName evidence="2">Uncharacterized protein</fullName>
    </submittedName>
</protein>
<feature type="compositionally biased region" description="Basic and acidic residues" evidence="1">
    <location>
        <begin position="153"/>
        <end position="162"/>
    </location>
</feature>
<organism evidence="2 3">
    <name type="scientific">Kitasatospora griseola</name>
    <name type="common">Streptomyces griseolosporeus</name>
    <dbReference type="NCBI Taxonomy" id="2064"/>
    <lineage>
        <taxon>Bacteria</taxon>
        <taxon>Bacillati</taxon>
        <taxon>Actinomycetota</taxon>
        <taxon>Actinomycetes</taxon>
        <taxon>Kitasatosporales</taxon>
        <taxon>Streptomycetaceae</taxon>
        <taxon>Kitasatospora</taxon>
    </lineage>
</organism>
<evidence type="ECO:0000256" key="1">
    <source>
        <dbReference type="SAM" id="MobiDB-lite"/>
    </source>
</evidence>
<reference evidence="2 3" key="1">
    <citation type="submission" date="2015-02" db="EMBL/GenBank/DDBJ databases">
        <title>Draft genome sequence of Kitasatospora griseola MF730-N6, a bafilomycin, terpentecin and satosporin producer.</title>
        <authorList>
            <person name="Arens J.C."/>
            <person name="Haltli B."/>
            <person name="Kerr R.G."/>
        </authorList>
    </citation>
    <scope>NUCLEOTIDE SEQUENCE [LARGE SCALE GENOMIC DNA]</scope>
    <source>
        <strain evidence="2 3">MF730-N6</strain>
    </source>
</reference>
<feature type="compositionally biased region" description="Low complexity" evidence="1">
    <location>
        <begin position="127"/>
        <end position="150"/>
    </location>
</feature>
<dbReference type="AlphaFoldDB" id="A0A0D0PX93"/>
<evidence type="ECO:0000313" key="3">
    <source>
        <dbReference type="Proteomes" id="UP000032066"/>
    </source>
</evidence>
<sequence length="162" mass="17375">MDTLPLVTRLLPDHWAALFVPVVRRIAARRPVVASPGRGRVPGAGRLLEFSGLLFAVAGAVRARRCWRNAEALAPGSRPFRLGRTAAGRPIPVLDIRMRRRILLGRWARLGCDRAPAARPLGGAVRAGGPPDRGPQAGRPRRPSGAPRAATVEGDRVKLSAE</sequence>
<dbReference type="EMBL" id="JXZB01000002">
    <property type="protein sequence ID" value="KIQ64987.1"/>
    <property type="molecule type" value="Genomic_DNA"/>
</dbReference>
<gene>
    <name evidence="2" type="ORF">TR51_12980</name>
</gene>
<name>A0A0D0PX93_KITGR</name>
<feature type="region of interest" description="Disordered" evidence="1">
    <location>
        <begin position="119"/>
        <end position="162"/>
    </location>
</feature>
<keyword evidence="3" id="KW-1185">Reference proteome</keyword>
<accession>A0A0D0PX93</accession>
<comment type="caution">
    <text evidence="2">The sequence shown here is derived from an EMBL/GenBank/DDBJ whole genome shotgun (WGS) entry which is preliminary data.</text>
</comment>
<dbReference type="RefSeq" id="WP_043910951.1">
    <property type="nucleotide sequence ID" value="NZ_JXZB01000002.1"/>
</dbReference>
<proteinExistence type="predicted"/>
<evidence type="ECO:0000313" key="2">
    <source>
        <dbReference type="EMBL" id="KIQ64987.1"/>
    </source>
</evidence>
<dbReference type="PATRIC" id="fig|2064.6.peg.2790"/>
<dbReference type="OrthoDB" id="3873431at2"/>